<evidence type="ECO:0000313" key="3">
    <source>
        <dbReference type="Proteomes" id="UP000550787"/>
    </source>
</evidence>
<dbReference type="InterPro" id="IPR002372">
    <property type="entry name" value="PQQ_rpt_dom"/>
</dbReference>
<dbReference type="Gene3D" id="2.40.10.480">
    <property type="match status" value="1"/>
</dbReference>
<organism evidence="2 3">
    <name type="scientific">Gluconacetobacter diazotrophicus</name>
    <name type="common">Acetobacter diazotrophicus</name>
    <dbReference type="NCBI Taxonomy" id="33996"/>
    <lineage>
        <taxon>Bacteria</taxon>
        <taxon>Pseudomonadati</taxon>
        <taxon>Pseudomonadota</taxon>
        <taxon>Alphaproteobacteria</taxon>
        <taxon>Acetobacterales</taxon>
        <taxon>Acetobacteraceae</taxon>
        <taxon>Gluconacetobacter</taxon>
    </lineage>
</organism>
<comment type="caution">
    <text evidence="2">The sequence shown here is derived from an EMBL/GenBank/DDBJ whole genome shotgun (WGS) entry which is preliminary data.</text>
</comment>
<dbReference type="InterPro" id="IPR018391">
    <property type="entry name" value="PQQ_b-propeller_rpt"/>
</dbReference>
<dbReference type="SUPFAM" id="SSF53271">
    <property type="entry name" value="PRTase-like"/>
    <property type="match status" value="1"/>
</dbReference>
<reference evidence="2 3" key="1">
    <citation type="submission" date="2020-04" db="EMBL/GenBank/DDBJ databases">
        <title>Description of novel Gluconacetobacter.</title>
        <authorList>
            <person name="Sombolestani A."/>
        </authorList>
    </citation>
    <scope>NUCLEOTIDE SEQUENCE [LARGE SCALE GENOMIC DNA]</scope>
    <source>
        <strain evidence="2 3">LMG 7603</strain>
    </source>
</reference>
<protein>
    <submittedName>
        <fullName evidence="2">PQQ-binding-like beta-propeller repeat protein</fullName>
    </submittedName>
</protein>
<dbReference type="Gene3D" id="2.130.10.10">
    <property type="entry name" value="YVTN repeat-like/Quinoprotein amine dehydrogenase"/>
    <property type="match status" value="1"/>
</dbReference>
<dbReference type="InterPro" id="IPR011047">
    <property type="entry name" value="Quinoprotein_ADH-like_sf"/>
</dbReference>
<dbReference type="CDD" id="cd06223">
    <property type="entry name" value="PRTases_typeI"/>
    <property type="match status" value="1"/>
</dbReference>
<dbReference type="Proteomes" id="UP000550787">
    <property type="component" value="Unassembled WGS sequence"/>
</dbReference>
<dbReference type="InterPro" id="IPR015943">
    <property type="entry name" value="WD40/YVTN_repeat-like_dom_sf"/>
</dbReference>
<dbReference type="InterPro" id="IPR000836">
    <property type="entry name" value="PRTase_dom"/>
</dbReference>
<dbReference type="Gene3D" id="3.40.50.2020">
    <property type="match status" value="1"/>
</dbReference>
<proteinExistence type="predicted"/>
<dbReference type="PANTHER" id="PTHR34512">
    <property type="entry name" value="CELL SURFACE PROTEIN"/>
    <property type="match status" value="1"/>
</dbReference>
<evidence type="ECO:0000259" key="1">
    <source>
        <dbReference type="Pfam" id="PF13360"/>
    </source>
</evidence>
<gene>
    <name evidence="2" type="ORF">HLH33_18645</name>
</gene>
<feature type="domain" description="Pyrrolo-quinoline quinone repeat" evidence="1">
    <location>
        <begin position="335"/>
        <end position="433"/>
    </location>
</feature>
<dbReference type="SUPFAM" id="SSF50998">
    <property type="entry name" value="Quinoprotein alcohol dehydrogenase-like"/>
    <property type="match status" value="1"/>
</dbReference>
<dbReference type="EMBL" id="JABEQG010000071">
    <property type="protein sequence ID" value="MBB2158284.1"/>
    <property type="molecule type" value="Genomic_DNA"/>
</dbReference>
<dbReference type="Pfam" id="PF13360">
    <property type="entry name" value="PQQ_2"/>
    <property type="match status" value="2"/>
</dbReference>
<feature type="domain" description="Pyrrolo-quinoline quinone repeat" evidence="1">
    <location>
        <begin position="209"/>
        <end position="303"/>
    </location>
</feature>
<accession>A0A7W4I8Q0</accession>
<sequence length="552" mass="61058">MLDNKVDCPEAGAVIQNIHDFIEATCIIRGDEERLIGRSDGGALKWLIDLRPLFLNPKMLEAIANVFWETNRTKLPFQVAGLEVAAIPLLTAILMQGAKNSYDVSGLIIRKERKRYGRGRVIEGELNGNPIIVVDDIFNSGASMRKVFSILAAEGYHASSVFVLIDYRSSSGLRWTEENEVEISSIYTLSDFGMSIENSSKKYVKSAYKKAWSFRSNDGSPFSMVPKSAPVYSQGMVVFGTDKGTVICLDSSSGTIRWKVSLPNTGRKGIWSSACVHGEYVYIGAYNGNVYCFELRTGNEVWVNYACEWIGSSPICVPQLGLVYIGFEYEHPRTKGGIAALDMRTGTKRWEFPLSQYQHGSSIFFASGNAIITGTNDHNVISLDAESGAHKWTFETKRSVKYAPSIDNERGLVAFASYDKSIYVLDASTGVKRLEVQTDGLCYTSPLFSDGRLFCGSGDRRLYVVDVDNMRPIGRLDLKARVYASPRRLGGQIVVGTTGGVLYFIDEKSLDVIDQIQLPDAITNAIAIGEHGSFYVTTYMNDIHAFDLAEVK</sequence>
<dbReference type="RefSeq" id="WP_183116662.1">
    <property type="nucleotide sequence ID" value="NZ_JABEQG010000071.1"/>
</dbReference>
<name>A0A7W4I8Q0_GLUDI</name>
<dbReference type="PANTHER" id="PTHR34512:SF30">
    <property type="entry name" value="OUTER MEMBRANE PROTEIN ASSEMBLY FACTOR BAMB"/>
    <property type="match status" value="1"/>
</dbReference>
<dbReference type="SMART" id="SM00564">
    <property type="entry name" value="PQQ"/>
    <property type="match status" value="7"/>
</dbReference>
<evidence type="ECO:0000313" key="2">
    <source>
        <dbReference type="EMBL" id="MBB2158284.1"/>
    </source>
</evidence>
<dbReference type="AlphaFoldDB" id="A0A7W4I8Q0"/>
<dbReference type="InterPro" id="IPR029057">
    <property type="entry name" value="PRTase-like"/>
</dbReference>